<gene>
    <name evidence="7" type="ORF">E2K98_24665</name>
</gene>
<dbReference type="Proteomes" id="UP000295132">
    <property type="component" value="Unassembled WGS sequence"/>
</dbReference>
<dbReference type="InterPro" id="IPR011006">
    <property type="entry name" value="CheY-like_superfamily"/>
</dbReference>
<evidence type="ECO:0000259" key="5">
    <source>
        <dbReference type="PROSITE" id="PS01124"/>
    </source>
</evidence>
<name>A0A4R5VJP3_9BACI</name>
<comment type="caution">
    <text evidence="4">Lacks conserved residue(s) required for the propagation of feature annotation.</text>
</comment>
<dbReference type="Gene3D" id="1.10.10.60">
    <property type="entry name" value="Homeodomain-like"/>
    <property type="match status" value="2"/>
</dbReference>
<evidence type="ECO:0000256" key="1">
    <source>
        <dbReference type="ARBA" id="ARBA00023015"/>
    </source>
</evidence>
<evidence type="ECO:0000313" key="7">
    <source>
        <dbReference type="EMBL" id="TDK58113.1"/>
    </source>
</evidence>
<accession>A0A4R5VJP3</accession>
<evidence type="ECO:0000259" key="6">
    <source>
        <dbReference type="PROSITE" id="PS50110"/>
    </source>
</evidence>
<organism evidence="7 8">
    <name type="scientific">Bacillus salipaludis</name>
    <dbReference type="NCBI Taxonomy" id="2547811"/>
    <lineage>
        <taxon>Bacteria</taxon>
        <taxon>Bacillati</taxon>
        <taxon>Bacillota</taxon>
        <taxon>Bacilli</taxon>
        <taxon>Bacillales</taxon>
        <taxon>Bacillaceae</taxon>
        <taxon>Bacillus</taxon>
    </lineage>
</organism>
<dbReference type="Pfam" id="PF12833">
    <property type="entry name" value="HTH_18"/>
    <property type="match status" value="1"/>
</dbReference>
<dbReference type="AlphaFoldDB" id="A0A4R5VJP3"/>
<dbReference type="RefSeq" id="WP_133338913.1">
    <property type="nucleotide sequence ID" value="NZ_SMYO01000017.1"/>
</dbReference>
<keyword evidence="3" id="KW-0804">Transcription</keyword>
<keyword evidence="2" id="KW-0238">DNA-binding</keyword>
<dbReference type="PROSITE" id="PS50110">
    <property type="entry name" value="RESPONSE_REGULATORY"/>
    <property type="match status" value="1"/>
</dbReference>
<keyword evidence="1" id="KW-0805">Transcription regulation</keyword>
<proteinExistence type="predicted"/>
<dbReference type="SMART" id="SM00342">
    <property type="entry name" value="HTH_ARAC"/>
    <property type="match status" value="1"/>
</dbReference>
<evidence type="ECO:0000256" key="4">
    <source>
        <dbReference type="PROSITE-ProRule" id="PRU00169"/>
    </source>
</evidence>
<dbReference type="InterPro" id="IPR009057">
    <property type="entry name" value="Homeodomain-like_sf"/>
</dbReference>
<protein>
    <submittedName>
        <fullName evidence="7">AraC family transcriptional regulator</fullName>
    </submittedName>
</protein>
<dbReference type="Gene3D" id="3.40.50.2300">
    <property type="match status" value="1"/>
</dbReference>
<evidence type="ECO:0000313" key="8">
    <source>
        <dbReference type="Proteomes" id="UP000295132"/>
    </source>
</evidence>
<feature type="domain" description="HTH araC/xylS-type" evidence="5">
    <location>
        <begin position="414"/>
        <end position="512"/>
    </location>
</feature>
<evidence type="ECO:0000256" key="3">
    <source>
        <dbReference type="ARBA" id="ARBA00023163"/>
    </source>
</evidence>
<comment type="caution">
    <text evidence="7">The sequence shown here is derived from an EMBL/GenBank/DDBJ whole genome shotgun (WGS) entry which is preliminary data.</text>
</comment>
<dbReference type="GO" id="GO:0000160">
    <property type="term" value="P:phosphorelay signal transduction system"/>
    <property type="evidence" value="ECO:0007669"/>
    <property type="project" value="InterPro"/>
</dbReference>
<reference evidence="7 8" key="1">
    <citation type="submission" date="2019-03" db="EMBL/GenBank/DDBJ databases">
        <title>Bacillus niacini sp. nov. a Nicotinate-Metabolizing Mesophile Isolated from Soil.</title>
        <authorList>
            <person name="Zhang G."/>
        </authorList>
    </citation>
    <scope>NUCLEOTIDE SEQUENCE [LARGE SCALE GENOMIC DNA]</scope>
    <source>
        <strain evidence="7 8">WN066</strain>
    </source>
</reference>
<dbReference type="GO" id="GO:0003700">
    <property type="term" value="F:DNA-binding transcription factor activity"/>
    <property type="evidence" value="ECO:0007669"/>
    <property type="project" value="InterPro"/>
</dbReference>
<dbReference type="GO" id="GO:0043565">
    <property type="term" value="F:sequence-specific DNA binding"/>
    <property type="evidence" value="ECO:0007669"/>
    <property type="project" value="InterPro"/>
</dbReference>
<dbReference type="InterPro" id="IPR001789">
    <property type="entry name" value="Sig_transdc_resp-reg_receiver"/>
</dbReference>
<dbReference type="PANTHER" id="PTHR43280">
    <property type="entry name" value="ARAC-FAMILY TRANSCRIPTIONAL REGULATOR"/>
    <property type="match status" value="1"/>
</dbReference>
<dbReference type="SUPFAM" id="SSF52172">
    <property type="entry name" value="CheY-like"/>
    <property type="match status" value="1"/>
</dbReference>
<dbReference type="CDD" id="cd00156">
    <property type="entry name" value="REC"/>
    <property type="match status" value="1"/>
</dbReference>
<dbReference type="EMBL" id="SMYO01000017">
    <property type="protein sequence ID" value="TDK58113.1"/>
    <property type="molecule type" value="Genomic_DNA"/>
</dbReference>
<feature type="domain" description="Response regulatory" evidence="6">
    <location>
        <begin position="2"/>
        <end position="118"/>
    </location>
</feature>
<dbReference type="InterPro" id="IPR041522">
    <property type="entry name" value="CdaR_GGDEF"/>
</dbReference>
<dbReference type="InterPro" id="IPR018060">
    <property type="entry name" value="HTH_AraC"/>
</dbReference>
<sequence length="519" mass="61138">MKILLAERDELERKGMKWLLLTNQVPIDELKETSSDEECMELLIEWKPDIFVMELEMFQPNQRENLFRTVRNMGIQTIMHTSHKTFQAAEQAVKIKAEALFVKPYVADEWLKAFKQIIRNQRNIPKNEGESSLYHGWAYDLLFGRVLNESFMSEQIKNWGYDQVPSIVAVLALDQQNKKEFEPITLIQYIHDELQEYRPFVLSAEEHIALLVSEEYLPKGNDPIHSLWLVMMVFCERMKEKNNLSISVGIGNQYVSPKLLYKSYFEAKQALLRRFYFGGNQIFPSMTKKLHDPYEHFLSPTESDELTRYLNEGNREMTKTWFYQVFGGFPYEDGSYPHSDFVRIKLTNVLSHIRRFMTEKQFLFYHDQEYQEVFREVLYGEVLYDIIQKILQFCSLLFDRVEKENVQYGSLLIKKAVQYIDQYYCQPITLEDVSGIVGRSSQYFSSLFKQQMGSTFTEYLQAKKIEKAKEYLKTTSMSVSEVAEAVGYLDPNYFSRVFKIITGNSPRAWKTKNSADILK</sequence>
<dbReference type="PROSITE" id="PS01124">
    <property type="entry name" value="HTH_ARAC_FAMILY_2"/>
    <property type="match status" value="1"/>
</dbReference>
<dbReference type="Pfam" id="PF17853">
    <property type="entry name" value="GGDEF_2"/>
    <property type="match status" value="1"/>
</dbReference>
<evidence type="ECO:0000256" key="2">
    <source>
        <dbReference type="ARBA" id="ARBA00023125"/>
    </source>
</evidence>
<dbReference type="PANTHER" id="PTHR43280:SF2">
    <property type="entry name" value="HTH-TYPE TRANSCRIPTIONAL REGULATOR EXSA"/>
    <property type="match status" value="1"/>
</dbReference>
<dbReference type="SUPFAM" id="SSF46689">
    <property type="entry name" value="Homeodomain-like"/>
    <property type="match status" value="2"/>
</dbReference>